<organism evidence="3">
    <name type="scientific">Klebsiella pneumoniae</name>
    <dbReference type="NCBI Taxonomy" id="573"/>
    <lineage>
        <taxon>Bacteria</taxon>
        <taxon>Pseudomonadati</taxon>
        <taxon>Pseudomonadota</taxon>
        <taxon>Gammaproteobacteria</taxon>
        <taxon>Enterobacterales</taxon>
        <taxon>Enterobacteriaceae</taxon>
        <taxon>Klebsiella/Raoultella group</taxon>
        <taxon>Klebsiella</taxon>
        <taxon>Klebsiella pneumoniae complex</taxon>
    </lineage>
</organism>
<dbReference type="GO" id="GO:0003677">
    <property type="term" value="F:DNA binding"/>
    <property type="evidence" value="ECO:0007669"/>
    <property type="project" value="UniProtKB-KW"/>
</dbReference>
<dbReference type="GO" id="GO:0006355">
    <property type="term" value="P:regulation of DNA-templated transcription"/>
    <property type="evidence" value="ECO:0007669"/>
    <property type="project" value="InterPro"/>
</dbReference>
<proteinExistence type="predicted"/>
<dbReference type="Gene3D" id="1.10.10.10">
    <property type="entry name" value="Winged helix-like DNA-binding domain superfamily/Winged helix DNA-binding domain"/>
    <property type="match status" value="1"/>
</dbReference>
<name>A0A486VWT8_KLEPN</name>
<protein>
    <submittedName>
        <fullName evidence="3">Transcriptional regulator NarP</fullName>
    </submittedName>
</protein>
<dbReference type="AlphaFoldDB" id="A0A486VWT8"/>
<evidence type="ECO:0000256" key="1">
    <source>
        <dbReference type="ARBA" id="ARBA00023125"/>
    </source>
</evidence>
<feature type="domain" description="HTH luxR-type" evidence="2">
    <location>
        <begin position="117"/>
        <end position="174"/>
    </location>
</feature>
<reference evidence="3" key="1">
    <citation type="submission" date="2019-03" db="EMBL/GenBank/DDBJ databases">
        <authorList>
            <consortium name="Pathogen Informatics"/>
        </authorList>
    </citation>
    <scope>NUCLEOTIDE SEQUENCE</scope>
    <source>
        <strain evidence="3">5012STDY7626362</strain>
    </source>
</reference>
<sequence length="189" mass="21557">MVYVLTDNQFLFLGIELLLRKHGLAASRISINEIRGQMMSREHLFIIGRPLHEEDVPFLIKLHNSGARIRFLQQRVIECMREDPPNFIDINSVINDFIPSEFKKITYGILDPLTINRFNITNQEVTVSRLVLCGLSGEDIASVLSISKRTVQDHIYSVLKKLGSRSVADIFLQRNVIYASLSLSLENCV</sequence>
<dbReference type="InterPro" id="IPR016032">
    <property type="entry name" value="Sig_transdc_resp-reg_C-effctor"/>
</dbReference>
<evidence type="ECO:0000259" key="2">
    <source>
        <dbReference type="SMART" id="SM00421"/>
    </source>
</evidence>
<dbReference type="EMBL" id="CAAHDH010000007">
    <property type="protein sequence ID" value="VGM55662.1"/>
    <property type="molecule type" value="Genomic_DNA"/>
</dbReference>
<dbReference type="InterPro" id="IPR036388">
    <property type="entry name" value="WH-like_DNA-bd_sf"/>
</dbReference>
<evidence type="ECO:0000313" key="3">
    <source>
        <dbReference type="EMBL" id="VGM55662.1"/>
    </source>
</evidence>
<accession>A0A486VWT8</accession>
<dbReference type="PRINTS" id="PR00038">
    <property type="entry name" value="HTHLUXR"/>
</dbReference>
<dbReference type="SMART" id="SM00421">
    <property type="entry name" value="HTH_LUXR"/>
    <property type="match status" value="1"/>
</dbReference>
<dbReference type="SUPFAM" id="SSF46894">
    <property type="entry name" value="C-terminal effector domain of the bipartite response regulators"/>
    <property type="match status" value="1"/>
</dbReference>
<dbReference type="Pfam" id="PF00196">
    <property type="entry name" value="GerE"/>
    <property type="match status" value="1"/>
</dbReference>
<keyword evidence="1" id="KW-0238">DNA-binding</keyword>
<dbReference type="InterPro" id="IPR000792">
    <property type="entry name" value="Tscrpt_reg_LuxR_C"/>
</dbReference>
<gene>
    <name evidence="3" type="ORF">SAMEA4873563_04455</name>
</gene>